<evidence type="ECO:0000313" key="2">
    <source>
        <dbReference type="Proteomes" id="UP001597227"/>
    </source>
</evidence>
<accession>A0ABW4MS84</accession>
<reference evidence="2" key="1">
    <citation type="journal article" date="2019" name="Int. J. Syst. Evol. Microbiol.">
        <title>The Global Catalogue of Microorganisms (GCM) 10K type strain sequencing project: providing services to taxonomists for standard genome sequencing and annotation.</title>
        <authorList>
            <consortium name="The Broad Institute Genomics Platform"/>
            <consortium name="The Broad Institute Genome Sequencing Center for Infectious Disease"/>
            <person name="Wu L."/>
            <person name="Ma J."/>
        </authorList>
    </citation>
    <scope>NUCLEOTIDE SEQUENCE [LARGE SCALE GENOMIC DNA]</scope>
    <source>
        <strain evidence="2">CCUG 15531</strain>
    </source>
</reference>
<protein>
    <submittedName>
        <fullName evidence="1">Uncharacterized protein</fullName>
    </submittedName>
</protein>
<sequence>MDNKDEGVSEEFKRAVESHCKKLEPNNKENNALWHLIKEICEDEKNEDT</sequence>
<dbReference type="Proteomes" id="UP001597227">
    <property type="component" value="Unassembled WGS sequence"/>
</dbReference>
<evidence type="ECO:0000313" key="1">
    <source>
        <dbReference type="EMBL" id="MFD1780798.1"/>
    </source>
</evidence>
<name>A0ABW4MS84_9BACI</name>
<keyword evidence="2" id="KW-1185">Reference proteome</keyword>
<organism evidence="1 2">
    <name type="scientific">Fredinandcohnia salidurans</name>
    <dbReference type="NCBI Taxonomy" id="2595041"/>
    <lineage>
        <taxon>Bacteria</taxon>
        <taxon>Bacillati</taxon>
        <taxon>Bacillota</taxon>
        <taxon>Bacilli</taxon>
        <taxon>Bacillales</taxon>
        <taxon>Bacillaceae</taxon>
        <taxon>Fredinandcohnia</taxon>
    </lineage>
</organism>
<dbReference type="EMBL" id="JBHUEK010000028">
    <property type="protein sequence ID" value="MFD1780798.1"/>
    <property type="molecule type" value="Genomic_DNA"/>
</dbReference>
<gene>
    <name evidence="1" type="ORF">ACFSFW_19270</name>
</gene>
<dbReference type="RefSeq" id="WP_388040604.1">
    <property type="nucleotide sequence ID" value="NZ_JBHUEK010000028.1"/>
</dbReference>
<proteinExistence type="predicted"/>
<comment type="caution">
    <text evidence="1">The sequence shown here is derived from an EMBL/GenBank/DDBJ whole genome shotgun (WGS) entry which is preliminary data.</text>
</comment>